<evidence type="ECO:0008006" key="4">
    <source>
        <dbReference type="Google" id="ProtNLM"/>
    </source>
</evidence>
<evidence type="ECO:0000256" key="1">
    <source>
        <dbReference type="SAM" id="Coils"/>
    </source>
</evidence>
<gene>
    <name evidence="2" type="ORF">Hypma_006420</name>
</gene>
<name>A0A369K305_HYPMA</name>
<dbReference type="InParanoid" id="A0A369K305"/>
<feature type="coiled-coil region" evidence="1">
    <location>
        <begin position="30"/>
        <end position="64"/>
    </location>
</feature>
<dbReference type="AlphaFoldDB" id="A0A369K305"/>
<comment type="caution">
    <text evidence="2">The sequence shown here is derived from an EMBL/GenBank/DDBJ whole genome shotgun (WGS) entry which is preliminary data.</text>
</comment>
<accession>A0A369K305</accession>
<proteinExistence type="predicted"/>
<dbReference type="Proteomes" id="UP000076154">
    <property type="component" value="Unassembled WGS sequence"/>
</dbReference>
<reference evidence="2" key="1">
    <citation type="submission" date="2018-04" db="EMBL/GenBank/DDBJ databases">
        <title>Whole genome sequencing of Hypsizygus marmoreus.</title>
        <authorList>
            <person name="Choi I.-G."/>
            <person name="Min B."/>
            <person name="Kim J.-G."/>
            <person name="Kim S."/>
            <person name="Oh Y.-L."/>
            <person name="Kong W.-S."/>
            <person name="Park H."/>
            <person name="Jeong J."/>
            <person name="Song E.-S."/>
        </authorList>
    </citation>
    <scope>NUCLEOTIDE SEQUENCE [LARGE SCALE GENOMIC DNA]</scope>
    <source>
        <strain evidence="2">51987-8</strain>
    </source>
</reference>
<dbReference type="EMBL" id="LUEZ02000040">
    <property type="protein sequence ID" value="RDB26154.1"/>
    <property type="molecule type" value="Genomic_DNA"/>
</dbReference>
<organism evidence="2 3">
    <name type="scientific">Hypsizygus marmoreus</name>
    <name type="common">White beech mushroom</name>
    <name type="synonym">Agaricus marmoreus</name>
    <dbReference type="NCBI Taxonomy" id="39966"/>
    <lineage>
        <taxon>Eukaryota</taxon>
        <taxon>Fungi</taxon>
        <taxon>Dikarya</taxon>
        <taxon>Basidiomycota</taxon>
        <taxon>Agaricomycotina</taxon>
        <taxon>Agaricomycetes</taxon>
        <taxon>Agaricomycetidae</taxon>
        <taxon>Agaricales</taxon>
        <taxon>Tricholomatineae</taxon>
        <taxon>Lyophyllaceae</taxon>
        <taxon>Hypsizygus</taxon>
    </lineage>
</organism>
<keyword evidence="3" id="KW-1185">Reference proteome</keyword>
<dbReference type="Gene3D" id="3.80.10.10">
    <property type="entry name" value="Ribonuclease Inhibitor"/>
    <property type="match status" value="1"/>
</dbReference>
<evidence type="ECO:0000313" key="2">
    <source>
        <dbReference type="EMBL" id="RDB26154.1"/>
    </source>
</evidence>
<dbReference type="OrthoDB" id="3221235at2759"/>
<sequence length="497" mass="55446">MVDVGPMDFPHVPLDTLTAMNNDPLPASRHAEAERLLASALKALSELDNEIERLETTLSSLKAQRPRDLAKIDLYRSAIAPQRRVPPELLSEIFLKCEPGEIAVPIQPRKIPWVLGRVCSKWRRISIATLGLWTDVGIYPGVEKNAASQKDAVKCVLGRSRPMPLTSITLKINNNLLSLRQLIAPHVSRICNLTLIGTSASIAPLLSFSPDLFISLETLAVHVEVIGLPTEPITMVAGATNLRKLRWNVYCPYSGLLHFPWHNLTHVIMTDDNPFHSNVALVILRQCASLIECSLSLSHHENFVDSESLAIGEHLASDVGGARICVPQLEVLKVSHVYSGPGRPDKFLPHLELPKLRHFEVHTNTYTSWDPASTTTSADLRYLLERAEELVQVHLGWRGGEPITDEMLRLIGHGAILPKLEILRCVLRDDDRTLAKYLDMIEERRTAAASPAVTDFVEVELKIGVYQRSGNAEGLLGRADRLHDERRRVNAYYLEMP</sequence>
<keyword evidence="1" id="KW-0175">Coiled coil</keyword>
<evidence type="ECO:0000313" key="3">
    <source>
        <dbReference type="Proteomes" id="UP000076154"/>
    </source>
</evidence>
<dbReference type="STRING" id="39966.A0A369K305"/>
<protein>
    <recommendedName>
        <fullName evidence="4">F-box domain-containing protein</fullName>
    </recommendedName>
</protein>
<dbReference type="InterPro" id="IPR032675">
    <property type="entry name" value="LRR_dom_sf"/>
</dbReference>